<name>A0A401Z722_9ACTN</name>
<proteinExistence type="predicted"/>
<comment type="caution">
    <text evidence="2">The sequence shown here is derived from an EMBL/GenBank/DDBJ whole genome shotgun (WGS) entry which is preliminary data.</text>
</comment>
<dbReference type="EMBL" id="BIFH01000070">
    <property type="protein sequence ID" value="GCE02618.1"/>
    <property type="molecule type" value="Genomic_DNA"/>
</dbReference>
<evidence type="ECO:0000313" key="2">
    <source>
        <dbReference type="EMBL" id="GCE02618.1"/>
    </source>
</evidence>
<protein>
    <submittedName>
        <fullName evidence="2">Uncharacterized protein</fullName>
    </submittedName>
</protein>
<accession>A0A401Z722</accession>
<feature type="region of interest" description="Disordered" evidence="1">
    <location>
        <begin position="122"/>
        <end position="151"/>
    </location>
</feature>
<reference evidence="2 3" key="1">
    <citation type="submission" date="2018-12" db="EMBL/GenBank/DDBJ databases">
        <title>Draft genome sequence of Embleya hyalina NBRC 13850T.</title>
        <authorList>
            <person name="Komaki H."/>
            <person name="Hosoyama A."/>
            <person name="Kimura A."/>
            <person name="Ichikawa N."/>
            <person name="Tamura T."/>
        </authorList>
    </citation>
    <scope>NUCLEOTIDE SEQUENCE [LARGE SCALE GENOMIC DNA]</scope>
    <source>
        <strain evidence="2 3">NBRC 13850</strain>
    </source>
</reference>
<dbReference type="AlphaFoldDB" id="A0A401Z722"/>
<organism evidence="2 3">
    <name type="scientific">Embleya hyalina</name>
    <dbReference type="NCBI Taxonomy" id="516124"/>
    <lineage>
        <taxon>Bacteria</taxon>
        <taxon>Bacillati</taxon>
        <taxon>Actinomycetota</taxon>
        <taxon>Actinomycetes</taxon>
        <taxon>Kitasatosporales</taxon>
        <taxon>Streptomycetaceae</taxon>
        <taxon>Embleya</taxon>
    </lineage>
</organism>
<evidence type="ECO:0000256" key="1">
    <source>
        <dbReference type="SAM" id="MobiDB-lite"/>
    </source>
</evidence>
<feature type="compositionally biased region" description="Gly residues" evidence="1">
    <location>
        <begin position="122"/>
        <end position="138"/>
    </location>
</feature>
<evidence type="ECO:0000313" key="3">
    <source>
        <dbReference type="Proteomes" id="UP000286931"/>
    </source>
</evidence>
<gene>
    <name evidence="2" type="ORF">EHYA_10395</name>
</gene>
<keyword evidence="3" id="KW-1185">Reference proteome</keyword>
<sequence>MGVEPGPGQGPLVGVGVGVAVVVGVEAYEVVHAPAAPDGGGFEEVGAGEVLEEFLGVVQRAVGHVGVGEVGGGLGGDVGARVEREEAEQAGVVGVEVAVGQVERGADGAVLATQPLQPGVFAGQGGGEGGEGSGGGVGEEGRGDVQGQRQARAHACDGGGGVGFVVDAGVVGAAGGQERAAQEFDGVGVGKGVEVVEAGVEVEGVAGGDKGCGDPVGGQ</sequence>
<dbReference type="Proteomes" id="UP000286931">
    <property type="component" value="Unassembled WGS sequence"/>
</dbReference>